<dbReference type="OrthoDB" id="10035316at2759"/>
<keyword evidence="3" id="KW-0964">Secreted</keyword>
<sequence>MWRFVLSYLAPKRWRSTSYLAVLFMVAFLVLVSVLKERGAPNIDLGCDYELTEGDVIVTPEELGISYCPVCFGLNESVCEGVLHSTVKLRRKKRTTSEDNWKPRAVGVWNEERISIKHLGNVSEFYKLDIEMCSVVGKINAPCAQDVVWKSFLNPSSVESAMKGTMDCPSKRLMEKVKKIYFGNNIEKSQVMHNTLHLTSTLNLNQEPIIFQVFSSEQGWPFPKFYGACGRAIVMEDAGLPLDSYLSYPWIERAKLALAVIRIAKQLTSNLDNWGLYLTEIALDNFAVSNGTVKTRRRKSHFSS</sequence>
<keyword evidence="7" id="KW-1185">Reference proteome</keyword>
<evidence type="ECO:0000256" key="1">
    <source>
        <dbReference type="ARBA" id="ARBA00004613"/>
    </source>
</evidence>
<evidence type="ECO:0000256" key="4">
    <source>
        <dbReference type="ARBA" id="ARBA00022729"/>
    </source>
</evidence>
<dbReference type="AlphaFoldDB" id="A0A9X0D8Y4"/>
<feature type="domain" description="FAM69 protein-kinase" evidence="5">
    <location>
        <begin position="202"/>
        <end position="292"/>
    </location>
</feature>
<evidence type="ECO:0000256" key="3">
    <source>
        <dbReference type="ARBA" id="ARBA00022525"/>
    </source>
</evidence>
<dbReference type="PANTHER" id="PTHR32073">
    <property type="entry name" value="GH11358P"/>
    <property type="match status" value="1"/>
</dbReference>
<evidence type="ECO:0000259" key="5">
    <source>
        <dbReference type="Pfam" id="PF12260"/>
    </source>
</evidence>
<dbReference type="Proteomes" id="UP001163046">
    <property type="component" value="Unassembled WGS sequence"/>
</dbReference>
<name>A0A9X0D8Y4_9CNID</name>
<dbReference type="EMBL" id="MU825422">
    <property type="protein sequence ID" value="KAJ7389983.1"/>
    <property type="molecule type" value="Genomic_DNA"/>
</dbReference>
<evidence type="ECO:0000313" key="7">
    <source>
        <dbReference type="Proteomes" id="UP001163046"/>
    </source>
</evidence>
<comment type="caution">
    <text evidence="6">The sequence shown here is derived from an EMBL/GenBank/DDBJ whole genome shotgun (WGS) entry which is preliminary data.</text>
</comment>
<proteinExistence type="inferred from homology"/>
<evidence type="ECO:0000256" key="2">
    <source>
        <dbReference type="ARBA" id="ARBA00006338"/>
    </source>
</evidence>
<dbReference type="InterPro" id="IPR022049">
    <property type="entry name" value="FAM69_kinase_dom"/>
</dbReference>
<dbReference type="InterPro" id="IPR020519">
    <property type="entry name" value="DIPK2A/B"/>
</dbReference>
<evidence type="ECO:0000313" key="6">
    <source>
        <dbReference type="EMBL" id="KAJ7389983.1"/>
    </source>
</evidence>
<gene>
    <name evidence="6" type="ORF">OS493_028038</name>
</gene>
<comment type="similarity">
    <text evidence="2">Belongs to the DIPK family.</text>
</comment>
<protein>
    <recommendedName>
        <fullName evidence="5">FAM69 protein-kinase domain-containing protein</fullName>
    </recommendedName>
</protein>
<dbReference type="Pfam" id="PF12260">
    <property type="entry name" value="PIP49_C"/>
    <property type="match status" value="1"/>
</dbReference>
<keyword evidence="4" id="KW-0732">Signal</keyword>
<comment type="subcellular location">
    <subcellularLocation>
        <location evidence="1">Secreted</location>
    </subcellularLocation>
</comment>
<organism evidence="6 7">
    <name type="scientific">Desmophyllum pertusum</name>
    <dbReference type="NCBI Taxonomy" id="174260"/>
    <lineage>
        <taxon>Eukaryota</taxon>
        <taxon>Metazoa</taxon>
        <taxon>Cnidaria</taxon>
        <taxon>Anthozoa</taxon>
        <taxon>Hexacorallia</taxon>
        <taxon>Scleractinia</taxon>
        <taxon>Caryophylliina</taxon>
        <taxon>Caryophylliidae</taxon>
        <taxon>Desmophyllum</taxon>
    </lineage>
</organism>
<reference evidence="6" key="1">
    <citation type="submission" date="2023-01" db="EMBL/GenBank/DDBJ databases">
        <title>Genome assembly of the deep-sea coral Lophelia pertusa.</title>
        <authorList>
            <person name="Herrera S."/>
            <person name="Cordes E."/>
        </authorList>
    </citation>
    <scope>NUCLEOTIDE SEQUENCE</scope>
    <source>
        <strain evidence="6">USNM1676648</strain>
        <tissue evidence="6">Polyp</tissue>
    </source>
</reference>
<dbReference type="PANTHER" id="PTHR32073:SF7">
    <property type="entry name" value="GH11358P"/>
    <property type="match status" value="1"/>
</dbReference>
<dbReference type="GO" id="GO:0005576">
    <property type="term" value="C:extracellular region"/>
    <property type="evidence" value="ECO:0007669"/>
    <property type="project" value="UniProtKB-SubCell"/>
</dbReference>
<accession>A0A9X0D8Y4</accession>